<feature type="transmembrane region" description="Helical" evidence="8">
    <location>
        <begin position="365"/>
        <end position="390"/>
    </location>
</feature>
<evidence type="ECO:0000256" key="3">
    <source>
        <dbReference type="ARBA" id="ARBA00022449"/>
    </source>
</evidence>
<dbReference type="GO" id="GO:0016020">
    <property type="term" value="C:membrane"/>
    <property type="evidence" value="ECO:0007669"/>
    <property type="project" value="UniProtKB-SubCell"/>
</dbReference>
<evidence type="ECO:0000256" key="2">
    <source>
        <dbReference type="ARBA" id="ARBA00022448"/>
    </source>
</evidence>
<keyword evidence="5 8" id="KW-0812">Transmembrane</keyword>
<gene>
    <name evidence="10" type="ORF">PENTCL1PPCAC_14304</name>
</gene>
<dbReference type="GO" id="GO:0006874">
    <property type="term" value="P:intracellular calcium ion homeostasis"/>
    <property type="evidence" value="ECO:0007669"/>
    <property type="project" value="TreeGrafter"/>
</dbReference>
<dbReference type="InterPro" id="IPR051359">
    <property type="entry name" value="CaCA_antiporter"/>
</dbReference>
<organism evidence="10 11">
    <name type="scientific">Pristionchus entomophagus</name>
    <dbReference type="NCBI Taxonomy" id="358040"/>
    <lineage>
        <taxon>Eukaryota</taxon>
        <taxon>Metazoa</taxon>
        <taxon>Ecdysozoa</taxon>
        <taxon>Nematoda</taxon>
        <taxon>Chromadorea</taxon>
        <taxon>Rhabditida</taxon>
        <taxon>Rhabditina</taxon>
        <taxon>Diplogasteromorpha</taxon>
        <taxon>Diplogasteroidea</taxon>
        <taxon>Neodiplogasteridae</taxon>
        <taxon>Pristionchus</taxon>
    </lineage>
</organism>
<feature type="transmembrane region" description="Helical" evidence="8">
    <location>
        <begin position="396"/>
        <end position="414"/>
    </location>
</feature>
<feature type="transmembrane region" description="Helical" evidence="8">
    <location>
        <begin position="174"/>
        <end position="193"/>
    </location>
</feature>
<dbReference type="PANTHER" id="PTHR12266">
    <property type="entry name" value="NA+/CA2+ K+ INDEPENDENT EXCHANGER"/>
    <property type="match status" value="1"/>
</dbReference>
<keyword evidence="4" id="KW-0406">Ion transport</keyword>
<keyword evidence="2" id="KW-0813">Transport</keyword>
<feature type="transmembrane region" description="Helical" evidence="8">
    <location>
        <begin position="532"/>
        <end position="552"/>
    </location>
</feature>
<feature type="transmembrane region" description="Helical" evidence="8">
    <location>
        <begin position="140"/>
        <end position="162"/>
    </location>
</feature>
<dbReference type="Pfam" id="PF01699">
    <property type="entry name" value="Na_Ca_ex"/>
    <property type="match status" value="2"/>
</dbReference>
<reference evidence="10" key="1">
    <citation type="submission" date="2023-10" db="EMBL/GenBank/DDBJ databases">
        <title>Genome assembly of Pristionchus species.</title>
        <authorList>
            <person name="Yoshida K."/>
            <person name="Sommer R.J."/>
        </authorList>
    </citation>
    <scope>NUCLEOTIDE SEQUENCE</scope>
    <source>
        <strain evidence="10">RS0144</strain>
    </source>
</reference>
<feature type="domain" description="Sodium/calcium exchanger membrane region" evidence="9">
    <location>
        <begin position="428"/>
        <end position="576"/>
    </location>
</feature>
<evidence type="ECO:0000256" key="8">
    <source>
        <dbReference type="SAM" id="Phobius"/>
    </source>
</evidence>
<evidence type="ECO:0000313" key="11">
    <source>
        <dbReference type="Proteomes" id="UP001432027"/>
    </source>
</evidence>
<feature type="transmembrane region" description="Helical" evidence="8">
    <location>
        <begin position="492"/>
        <end position="512"/>
    </location>
</feature>
<keyword evidence="6 8" id="KW-1133">Transmembrane helix</keyword>
<evidence type="ECO:0000259" key="9">
    <source>
        <dbReference type="Pfam" id="PF01699"/>
    </source>
</evidence>
<accession>A0AAV5TE12</accession>
<dbReference type="PANTHER" id="PTHR12266:SF0">
    <property type="entry name" value="MITOCHONDRIAL SODIUM_CALCIUM EXCHANGER PROTEIN"/>
    <property type="match status" value="1"/>
</dbReference>
<feature type="transmembrane region" description="Helical" evidence="8">
    <location>
        <begin position="199"/>
        <end position="218"/>
    </location>
</feature>
<dbReference type="EMBL" id="BTSX01000004">
    <property type="protein sequence ID" value="GMS92129.1"/>
    <property type="molecule type" value="Genomic_DNA"/>
</dbReference>
<dbReference type="InterPro" id="IPR044880">
    <property type="entry name" value="NCX_ion-bd_dom_sf"/>
</dbReference>
<evidence type="ECO:0000256" key="4">
    <source>
        <dbReference type="ARBA" id="ARBA00022568"/>
    </source>
</evidence>
<feature type="transmembrane region" description="Helical" evidence="8">
    <location>
        <begin position="66"/>
        <end position="83"/>
    </location>
</feature>
<keyword evidence="3" id="KW-0050">Antiport</keyword>
<feature type="domain" description="Sodium/calcium exchanger membrane region" evidence="9">
    <location>
        <begin position="74"/>
        <end position="217"/>
    </location>
</feature>
<comment type="caution">
    <text evidence="10">The sequence shown here is derived from an EMBL/GenBank/DDBJ whole genome shotgun (WGS) entry which is preliminary data.</text>
</comment>
<comment type="subcellular location">
    <subcellularLocation>
        <location evidence="1">Membrane</location>
        <topology evidence="1">Multi-pass membrane protein</topology>
    </subcellularLocation>
</comment>
<proteinExistence type="predicted"/>
<keyword evidence="4" id="KW-0106">Calcium</keyword>
<keyword evidence="7 8" id="KW-0472">Membrane</keyword>
<evidence type="ECO:0000256" key="6">
    <source>
        <dbReference type="ARBA" id="ARBA00022989"/>
    </source>
</evidence>
<sequence length="586" mass="64745">MISFFTYFVGNDSEGDDDDNLYCKPDPSWNFTDTCNYIQDTAACGAGGYLQWATFVFCCEDRVDKWFIVAGGVLFLLLMFMMLQSSADDFFSPNLSIVVANLNMSESVAGVTFLAFGNGAPDIFGAIASVLSSPQPKADLALGGLIGGAIFVTLVVHAAVILTTPFKCSIWSTLRDLCFFVVTATLILCFFLFFDQIEIWQPLTFLCIYLIYVTTVFISEHFKKKMKANKKEEDGITISRRSSVIPAISIIDEQGDNESIRKGSVIRRRSTAHHHNETEDQDGLVVLHNKVYHRDTLRSRTETLRRSVAVSKDGVLTRFFAFLAADYGENEEPSTAFKIKTWIFWPLVTLFKLTIPLADAPWSKLLAGIHAVLVPQCILFNTQFLLFVPIEGGPGLYAYAPILSVLLIGLILCVTSNDEPRFYKPIYSALGFLSSVVWIYFISSEVVDVVNMLGIVSGINQAVLGLTLIAWANSISDLVADVAVARQGFPRMAVAATIAGPLFNLLIGFGLPFTIAKLQGDVVQISLNGVNLIMITFLFISIIFTMITVIVFRGHLNRAYAALLVVIYVAFLILIILSEMGILVWI</sequence>
<protein>
    <recommendedName>
        <fullName evidence="9">Sodium/calcium exchanger membrane region domain-containing protein</fullName>
    </recommendedName>
</protein>
<evidence type="ECO:0000256" key="5">
    <source>
        <dbReference type="ARBA" id="ARBA00022692"/>
    </source>
</evidence>
<dbReference type="InterPro" id="IPR004837">
    <property type="entry name" value="NaCa_Exmemb"/>
</dbReference>
<dbReference type="AlphaFoldDB" id="A0AAV5TE12"/>
<keyword evidence="11" id="KW-1185">Reference proteome</keyword>
<dbReference type="Proteomes" id="UP001432027">
    <property type="component" value="Unassembled WGS sequence"/>
</dbReference>
<evidence type="ECO:0000256" key="7">
    <source>
        <dbReference type="ARBA" id="ARBA00023136"/>
    </source>
</evidence>
<feature type="transmembrane region" description="Helical" evidence="8">
    <location>
        <begin position="426"/>
        <end position="443"/>
    </location>
</feature>
<dbReference type="GO" id="GO:0005432">
    <property type="term" value="F:calcium:sodium antiporter activity"/>
    <property type="evidence" value="ECO:0007669"/>
    <property type="project" value="TreeGrafter"/>
</dbReference>
<keyword evidence="4" id="KW-0109">Calcium transport</keyword>
<feature type="transmembrane region" description="Helical" evidence="8">
    <location>
        <begin position="449"/>
        <end position="471"/>
    </location>
</feature>
<name>A0AAV5TE12_9BILA</name>
<evidence type="ECO:0000256" key="1">
    <source>
        <dbReference type="ARBA" id="ARBA00004141"/>
    </source>
</evidence>
<dbReference type="Gene3D" id="1.20.1420.30">
    <property type="entry name" value="NCX, central ion-binding region"/>
    <property type="match status" value="2"/>
</dbReference>
<evidence type="ECO:0000313" key="10">
    <source>
        <dbReference type="EMBL" id="GMS92129.1"/>
    </source>
</evidence>
<feature type="transmembrane region" description="Helical" evidence="8">
    <location>
        <begin position="559"/>
        <end position="585"/>
    </location>
</feature>